<keyword evidence="1" id="KW-0472">Membrane</keyword>
<evidence type="ECO:0000313" key="2">
    <source>
        <dbReference type="Proteomes" id="UP000887565"/>
    </source>
</evidence>
<dbReference type="WBParaSite" id="nRc.2.0.1.t41955-RA">
    <property type="protein sequence ID" value="nRc.2.0.1.t41955-RA"/>
    <property type="gene ID" value="nRc.2.0.1.g41955"/>
</dbReference>
<name>A0A915KWQ4_ROMCU</name>
<keyword evidence="1" id="KW-1133">Transmembrane helix</keyword>
<protein>
    <submittedName>
        <fullName evidence="3">Uncharacterized protein</fullName>
    </submittedName>
</protein>
<feature type="transmembrane region" description="Helical" evidence="1">
    <location>
        <begin position="20"/>
        <end position="40"/>
    </location>
</feature>
<sequence>MTAHAAIIYLNYQKMKHCCVRITAILLTASFEVACSIWKNVSCSEIYAFTPFVCHFFGSASGLFVSLLLLNHSNYRNNIRFILPFLIVFCIFCSVLCISPVLSSNWISLADARV</sequence>
<evidence type="ECO:0000313" key="3">
    <source>
        <dbReference type="WBParaSite" id="nRc.2.0.1.t41955-RA"/>
    </source>
</evidence>
<keyword evidence="1" id="KW-0812">Transmembrane</keyword>
<feature type="transmembrane region" description="Helical" evidence="1">
    <location>
        <begin position="46"/>
        <end position="70"/>
    </location>
</feature>
<dbReference type="Proteomes" id="UP000887565">
    <property type="component" value="Unplaced"/>
</dbReference>
<organism evidence="2 3">
    <name type="scientific">Romanomermis culicivorax</name>
    <name type="common">Nematode worm</name>
    <dbReference type="NCBI Taxonomy" id="13658"/>
    <lineage>
        <taxon>Eukaryota</taxon>
        <taxon>Metazoa</taxon>
        <taxon>Ecdysozoa</taxon>
        <taxon>Nematoda</taxon>
        <taxon>Enoplea</taxon>
        <taxon>Dorylaimia</taxon>
        <taxon>Mermithida</taxon>
        <taxon>Mermithoidea</taxon>
        <taxon>Mermithidae</taxon>
        <taxon>Romanomermis</taxon>
    </lineage>
</organism>
<evidence type="ECO:0000256" key="1">
    <source>
        <dbReference type="SAM" id="Phobius"/>
    </source>
</evidence>
<accession>A0A915KWQ4</accession>
<dbReference type="AlphaFoldDB" id="A0A915KWQ4"/>
<feature type="transmembrane region" description="Helical" evidence="1">
    <location>
        <begin position="82"/>
        <end position="102"/>
    </location>
</feature>
<reference evidence="3" key="1">
    <citation type="submission" date="2022-11" db="UniProtKB">
        <authorList>
            <consortium name="WormBaseParasite"/>
        </authorList>
    </citation>
    <scope>IDENTIFICATION</scope>
</reference>
<proteinExistence type="predicted"/>
<keyword evidence="2" id="KW-1185">Reference proteome</keyword>